<dbReference type="GO" id="GO:0015499">
    <property type="term" value="F:formate transmembrane transporter activity"/>
    <property type="evidence" value="ECO:0007669"/>
    <property type="project" value="TreeGrafter"/>
</dbReference>
<feature type="compositionally biased region" description="Basic and acidic residues" evidence="5">
    <location>
        <begin position="11"/>
        <end position="24"/>
    </location>
</feature>
<evidence type="ECO:0000313" key="8">
    <source>
        <dbReference type="Proteomes" id="UP000308054"/>
    </source>
</evidence>
<feature type="transmembrane region" description="Helical" evidence="6">
    <location>
        <begin position="150"/>
        <end position="172"/>
    </location>
</feature>
<evidence type="ECO:0000256" key="6">
    <source>
        <dbReference type="SAM" id="Phobius"/>
    </source>
</evidence>
<dbReference type="Gene3D" id="1.20.1080.10">
    <property type="entry name" value="Glycerol uptake facilitator protein"/>
    <property type="match status" value="1"/>
</dbReference>
<dbReference type="InterPro" id="IPR000292">
    <property type="entry name" value="For/NO2_transpt"/>
</dbReference>
<keyword evidence="8" id="KW-1185">Reference proteome</keyword>
<dbReference type="AlphaFoldDB" id="A0A4S2H0D5"/>
<dbReference type="Pfam" id="PF01226">
    <property type="entry name" value="Form_Nir_trans"/>
    <property type="match status" value="1"/>
</dbReference>
<accession>A0A4S2H0D5</accession>
<evidence type="ECO:0000256" key="3">
    <source>
        <dbReference type="ARBA" id="ARBA00022989"/>
    </source>
</evidence>
<comment type="caution">
    <text evidence="7">The sequence shown here is derived from an EMBL/GenBank/DDBJ whole genome shotgun (WGS) entry which is preliminary data.</text>
</comment>
<protein>
    <submittedName>
        <fullName evidence="7">Formate/nitrite transporter family protein</fullName>
    </submittedName>
</protein>
<evidence type="ECO:0000256" key="5">
    <source>
        <dbReference type="SAM" id="MobiDB-lite"/>
    </source>
</evidence>
<keyword evidence="3 6" id="KW-1133">Transmembrane helix</keyword>
<keyword evidence="2 6" id="KW-0812">Transmembrane</keyword>
<gene>
    <name evidence="7" type="ORF">E5163_07520</name>
</gene>
<keyword evidence="4 6" id="KW-0472">Membrane</keyword>
<organism evidence="7 8">
    <name type="scientific">Marinicauda algicola</name>
    <dbReference type="NCBI Taxonomy" id="2029849"/>
    <lineage>
        <taxon>Bacteria</taxon>
        <taxon>Pseudomonadati</taxon>
        <taxon>Pseudomonadota</taxon>
        <taxon>Alphaproteobacteria</taxon>
        <taxon>Maricaulales</taxon>
        <taxon>Maricaulaceae</taxon>
        <taxon>Marinicauda</taxon>
    </lineage>
</organism>
<proteinExistence type="predicted"/>
<sequence>MRPSPSGRARSMVDEDSPKKREEQAAEASAVEGKRAEEEVRERVRLGALAIFEIVRREGAEELRRPSSSLWWSGVAAGLALALSAAGAAMFHAYLPDDGPARLVVPLGYVIGFLIVIFGRLQLFTENTIAAILPLAVEFSAKNWIRVGRLWAIVFAANLFGALIAGLVFNFTPMLQPGIYDALIEISEKAVIQPWFTVFARAVPAGFLIAALVWMMPSSKGSEFLVVSSIIYVLVLGGFTHVVVGATEALTLLLAGDISVWHATWGFTVPAFLGNVAGGAALFAMLAYAQIRDEVRTGIRGRMI</sequence>
<feature type="transmembrane region" description="Helical" evidence="6">
    <location>
        <begin position="70"/>
        <end position="95"/>
    </location>
</feature>
<feature type="transmembrane region" description="Helical" evidence="6">
    <location>
        <begin position="192"/>
        <end position="215"/>
    </location>
</feature>
<feature type="transmembrane region" description="Helical" evidence="6">
    <location>
        <begin position="224"/>
        <end position="244"/>
    </location>
</feature>
<feature type="region of interest" description="Disordered" evidence="5">
    <location>
        <begin position="1"/>
        <end position="37"/>
    </location>
</feature>
<reference evidence="7 8" key="1">
    <citation type="journal article" date="2017" name="Int. J. Syst. Evol. Microbiol.">
        <title>Marinicauda algicola sp. nov., isolated from a marine red alga Rhodosorus marinus.</title>
        <authorList>
            <person name="Jeong S.E."/>
            <person name="Jeon S.H."/>
            <person name="Chun B.H."/>
            <person name="Kim D.W."/>
            <person name="Jeon C.O."/>
        </authorList>
    </citation>
    <scope>NUCLEOTIDE SEQUENCE [LARGE SCALE GENOMIC DNA]</scope>
    <source>
        <strain evidence="7 8">JCM 31718</strain>
    </source>
</reference>
<dbReference type="EMBL" id="SRXW01000002">
    <property type="protein sequence ID" value="TGY88975.1"/>
    <property type="molecule type" value="Genomic_DNA"/>
</dbReference>
<dbReference type="GO" id="GO:0005886">
    <property type="term" value="C:plasma membrane"/>
    <property type="evidence" value="ECO:0007669"/>
    <property type="project" value="TreeGrafter"/>
</dbReference>
<dbReference type="InterPro" id="IPR023271">
    <property type="entry name" value="Aquaporin-like"/>
</dbReference>
<dbReference type="PANTHER" id="PTHR30520">
    <property type="entry name" value="FORMATE TRANSPORTER-RELATED"/>
    <property type="match status" value="1"/>
</dbReference>
<comment type="subcellular location">
    <subcellularLocation>
        <location evidence="1">Membrane</location>
        <topology evidence="1">Multi-pass membrane protein</topology>
    </subcellularLocation>
</comment>
<evidence type="ECO:0000256" key="4">
    <source>
        <dbReference type="ARBA" id="ARBA00023136"/>
    </source>
</evidence>
<dbReference type="PANTHER" id="PTHR30520:SF2">
    <property type="entry name" value="INNER MEMBRANE PROTEIN YFDC"/>
    <property type="match status" value="1"/>
</dbReference>
<name>A0A4S2H0D5_9PROT</name>
<evidence type="ECO:0000313" key="7">
    <source>
        <dbReference type="EMBL" id="TGY88975.1"/>
    </source>
</evidence>
<feature type="transmembrane region" description="Helical" evidence="6">
    <location>
        <begin position="264"/>
        <end position="289"/>
    </location>
</feature>
<evidence type="ECO:0000256" key="2">
    <source>
        <dbReference type="ARBA" id="ARBA00022692"/>
    </source>
</evidence>
<evidence type="ECO:0000256" key="1">
    <source>
        <dbReference type="ARBA" id="ARBA00004141"/>
    </source>
</evidence>
<dbReference type="Proteomes" id="UP000308054">
    <property type="component" value="Unassembled WGS sequence"/>
</dbReference>
<feature type="transmembrane region" description="Helical" evidence="6">
    <location>
        <begin position="101"/>
        <end position="119"/>
    </location>
</feature>